<sequence length="356" mass="39544">MKIKFILLLAFCIPALLQAQVTINVVMPPAGLVTKDQLWNLVLTNNSNTGSQVTILMNLKDAVTGQLVLSAGTRGILLNKGVKVLTIQDIQPVQYTTGTGNVTATFLPLGSYIACYTVSNYGHEALQTLATECVRLNITPLSPPLLSTPVNRSTIQTPAPQLTWIPPAPMDMFDNLTYELSVAEIMEGQSPAEAIRYNTPVYSTAHLKAPYEMYPTTYSTLESGKTYAWQVTAKNNENYASATEVWTFTIAGDSTKKEENQASFLLLNGDGNGGGAHLVTDKELRVKYHCFDNTHETLVRFLDSDRKIIQEVKQKILYGDNYLRFKLGGRYHSGKQYFIEITDNQHHQYSTSFSIK</sequence>
<accession>A0ABS3Z511</accession>
<dbReference type="RefSeq" id="WP_209144607.1">
    <property type="nucleotide sequence ID" value="NZ_JAGHKO010000024.1"/>
</dbReference>
<name>A0ABS3Z511_9BACT</name>
<dbReference type="Gene3D" id="2.60.40.10">
    <property type="entry name" value="Immunoglobulins"/>
    <property type="match status" value="1"/>
</dbReference>
<feature type="signal peptide" evidence="1">
    <location>
        <begin position="1"/>
        <end position="19"/>
    </location>
</feature>
<evidence type="ECO:0008006" key="4">
    <source>
        <dbReference type="Google" id="ProtNLM"/>
    </source>
</evidence>
<gene>
    <name evidence="2" type="ORF">J7I42_33395</name>
</gene>
<keyword evidence="1" id="KW-0732">Signal</keyword>
<dbReference type="EMBL" id="JAGHKO010000024">
    <property type="protein sequence ID" value="MBO9205231.1"/>
    <property type="molecule type" value="Genomic_DNA"/>
</dbReference>
<proteinExistence type="predicted"/>
<protein>
    <recommendedName>
        <fullName evidence="4">Fibronectin type-III domain-containing protein</fullName>
    </recommendedName>
</protein>
<dbReference type="Proteomes" id="UP000677244">
    <property type="component" value="Unassembled WGS sequence"/>
</dbReference>
<keyword evidence="3" id="KW-1185">Reference proteome</keyword>
<organism evidence="2 3">
    <name type="scientific">Niastella soli</name>
    <dbReference type="NCBI Taxonomy" id="2821487"/>
    <lineage>
        <taxon>Bacteria</taxon>
        <taxon>Pseudomonadati</taxon>
        <taxon>Bacteroidota</taxon>
        <taxon>Chitinophagia</taxon>
        <taxon>Chitinophagales</taxon>
        <taxon>Chitinophagaceae</taxon>
        <taxon>Niastella</taxon>
    </lineage>
</organism>
<feature type="chain" id="PRO_5045523089" description="Fibronectin type-III domain-containing protein" evidence="1">
    <location>
        <begin position="20"/>
        <end position="356"/>
    </location>
</feature>
<comment type="caution">
    <text evidence="2">The sequence shown here is derived from an EMBL/GenBank/DDBJ whole genome shotgun (WGS) entry which is preliminary data.</text>
</comment>
<evidence type="ECO:0000313" key="3">
    <source>
        <dbReference type="Proteomes" id="UP000677244"/>
    </source>
</evidence>
<dbReference type="InterPro" id="IPR013783">
    <property type="entry name" value="Ig-like_fold"/>
</dbReference>
<reference evidence="2 3" key="1">
    <citation type="submission" date="2021-03" db="EMBL/GenBank/DDBJ databases">
        <title>Assistant Professor.</title>
        <authorList>
            <person name="Huq M.A."/>
        </authorList>
    </citation>
    <scope>NUCLEOTIDE SEQUENCE [LARGE SCALE GENOMIC DNA]</scope>
    <source>
        <strain evidence="2 3">MAH-29</strain>
    </source>
</reference>
<evidence type="ECO:0000313" key="2">
    <source>
        <dbReference type="EMBL" id="MBO9205231.1"/>
    </source>
</evidence>
<evidence type="ECO:0000256" key="1">
    <source>
        <dbReference type="SAM" id="SignalP"/>
    </source>
</evidence>